<gene>
    <name evidence="2" type="ORF">SAMN02949497_0255</name>
</gene>
<feature type="region of interest" description="Disordered" evidence="1">
    <location>
        <begin position="1261"/>
        <end position="1284"/>
    </location>
</feature>
<feature type="region of interest" description="Disordered" evidence="1">
    <location>
        <begin position="1216"/>
        <end position="1240"/>
    </location>
</feature>
<feature type="compositionally biased region" description="Basic and acidic residues" evidence="1">
    <location>
        <begin position="1102"/>
        <end position="1113"/>
    </location>
</feature>
<feature type="compositionally biased region" description="Basic and acidic residues" evidence="1">
    <location>
        <begin position="534"/>
        <end position="545"/>
    </location>
</feature>
<feature type="compositionally biased region" description="Low complexity" evidence="1">
    <location>
        <begin position="189"/>
        <end position="217"/>
    </location>
</feature>
<evidence type="ECO:0000313" key="3">
    <source>
        <dbReference type="Proteomes" id="UP000192923"/>
    </source>
</evidence>
<dbReference type="STRING" id="1760988.SAMN02949497_0255"/>
<feature type="compositionally biased region" description="Low complexity" evidence="1">
    <location>
        <begin position="601"/>
        <end position="615"/>
    </location>
</feature>
<feature type="compositionally biased region" description="Pro residues" evidence="1">
    <location>
        <begin position="424"/>
        <end position="445"/>
    </location>
</feature>
<reference evidence="2 3" key="1">
    <citation type="submission" date="2016-12" db="EMBL/GenBank/DDBJ databases">
        <authorList>
            <person name="Song W.-J."/>
            <person name="Kurnit D.M."/>
        </authorList>
    </citation>
    <scope>NUCLEOTIDE SEQUENCE [LARGE SCALE GENOMIC DNA]</scope>
    <source>
        <strain evidence="2 3">175</strain>
    </source>
</reference>
<proteinExistence type="predicted"/>
<evidence type="ECO:0000256" key="1">
    <source>
        <dbReference type="SAM" id="MobiDB-lite"/>
    </source>
</evidence>
<feature type="region of interest" description="Disordered" evidence="1">
    <location>
        <begin position="387"/>
        <end position="465"/>
    </location>
</feature>
<feature type="compositionally biased region" description="Basic and acidic residues" evidence="1">
    <location>
        <begin position="264"/>
        <end position="278"/>
    </location>
</feature>
<feature type="compositionally biased region" description="Low complexity" evidence="1">
    <location>
        <begin position="251"/>
        <end position="263"/>
    </location>
</feature>
<feature type="compositionally biased region" description="Low complexity" evidence="1">
    <location>
        <begin position="152"/>
        <end position="166"/>
    </location>
</feature>
<feature type="compositionally biased region" description="Polar residues" evidence="1">
    <location>
        <begin position="413"/>
        <end position="423"/>
    </location>
</feature>
<protein>
    <submittedName>
        <fullName evidence="2">Uncharacterized protein</fullName>
    </submittedName>
</protein>
<evidence type="ECO:0000313" key="2">
    <source>
        <dbReference type="EMBL" id="SMF97685.1"/>
    </source>
</evidence>
<feature type="region of interest" description="Disordered" evidence="1">
    <location>
        <begin position="1"/>
        <end position="358"/>
    </location>
</feature>
<dbReference type="OrthoDB" id="5400814at2"/>
<dbReference type="Proteomes" id="UP000192923">
    <property type="component" value="Unassembled WGS sequence"/>
</dbReference>
<name>A0A1Y6DE07_9GAMM</name>
<keyword evidence="3" id="KW-1185">Reference proteome</keyword>
<feature type="region of interest" description="Disordered" evidence="1">
    <location>
        <begin position="687"/>
        <end position="706"/>
    </location>
</feature>
<feature type="compositionally biased region" description="Gly residues" evidence="1">
    <location>
        <begin position="320"/>
        <end position="338"/>
    </location>
</feature>
<sequence>MKDPAPPSQRHRADSPARHRDSAGTAGAPPAYGIAFLDNQGIDPTRRTGGFPPFHAGAATAIPPVQEPRPTAQPGLESQAQPRRDTLPPRWPESVGGTAASTKPEPPFPFPVSGTIRAAGRGASDFRATVPPAPATVQVSPPGQARGTQPFLALATQARSAARQTAQPGKSAPPTTAIAAKSEVKPETAAPAVAGAAVPSPSVQSLAEEPPATPEAAKTQDRLDAAGPPTGNPTPEDTEATPETIAPPPTDAASQPAQQAQRLEQAEREHSEAQRDPAQEAAQAETPAETAAQKPLEGEPESVELSADEKAASLAAVGEDVGGGESAPGGGGGGGGGAAPEPAPATPDTAAMTPEDGLGAAAQLPVGAAVKALGGVGSAVDQDVQAEGTRLQASMPEIEVGGDGGGSAVQPLATGNATAKTPRSPSPSAQPVPKPQPLPEPPPTPIQNLPAPRLAPTADGALSAADAQRVQASILALPTTDPGLEVTAGPSPRLHLAGDADPAQIADQKDKLAGSVAAQTAQGRAEVAVPAGEDDIRVRRPKETLQAKAPALPAGGAGSPSEDAAETLAIIAEAKQGNAVRAALGQAQAQVAAKQAGHRAQVAEQQAQTRQQLDQLQEDHADQQNEARRQVRAEVAQARADWTADQQREVAQAGAKTQAELAQGEARIGQEQKQADVQASAHIEAGERQALRHRRDAESQAGAKKREAEGELKGVFGWLADKATAFFDRLKQGLMAIFDAAKRLVRAAIDRAKQLAVAVIEKARAAVVALIRAIGAALIAIGDALLAAFPTLRAKWRAYIESKVKAAEDRVNQLADSLKRGVQKLLDRLGQGLESLLAGYQHALLAALDAAKAAALGAIKSAQAVADTLGAFAAIVKDIAQNPDAWLGKLAAAVKDGIQHHLWSALSGAVKQWFNDKLDAVLGMGAAVWGVLKQGGLALKAIAAMVWQGLKQAIPSALIGLLVEKLVAMIVPAAGAVMVVVEGIQAAWGSARRILAAVSQFVEFLKAVKTGGGAPRFAALLAAAAVAVVDFVSNWLLKKLRGPAAKVGDKIKAIAKKILDRVKNLARRAGRWLKGKFKQLGAKLKGWKQKFDAWRKKRKDRKGQDKDKEQEKRERLKKAVEAIRPQILAMAGKGGIKSLLLRAKLLGWRIKHRLSKLELVKSGRNIGVRAVVNPTEDVIQNWVELNLGELRKMIQGIAEDLLDRPEVQAAFDEIKRREKPIHAEPESPKPTKSAPLASATAGFDGSGQALALALRQRGAKPHAPYYGADRPSHPPKPGSSLALLPAKDDPAAMRVTQNATRAALGRPGAVVFRDALDEGKSYPEFVKEVRALQGKGIADTQMARQAANILRGDAAGGPPESRGLAAAVAVMVGVEGGRSDRALVMMPELLRTAAEGKGLAHLPGPQASLTLAQALETANPVSPGGAVRAMHEIDKAATGKTVQKDFSNKYLSPEQKAATGHVDRTDIQYFAHVTALKLGGAAGLVGKSEAEIKAMLERKNFAAELRGFILARAEAAHGLDRFREQGDPKEEA</sequence>
<feature type="region of interest" description="Disordered" evidence="1">
    <location>
        <begin position="1092"/>
        <end position="1113"/>
    </location>
</feature>
<feature type="compositionally biased region" description="Basic and acidic residues" evidence="1">
    <location>
        <begin position="1216"/>
        <end position="1229"/>
    </location>
</feature>
<feature type="compositionally biased region" description="Low complexity" evidence="1">
    <location>
        <begin position="346"/>
        <end position="356"/>
    </location>
</feature>
<feature type="region of interest" description="Disordered" evidence="1">
    <location>
        <begin position="601"/>
        <end position="679"/>
    </location>
</feature>
<feature type="region of interest" description="Disordered" evidence="1">
    <location>
        <begin position="480"/>
        <end position="563"/>
    </location>
</feature>
<accession>A0A1Y6DE07</accession>
<feature type="compositionally biased region" description="Basic and acidic residues" evidence="1">
    <location>
        <begin position="11"/>
        <end position="22"/>
    </location>
</feature>
<feature type="compositionally biased region" description="Low complexity" evidence="1">
    <location>
        <begin position="279"/>
        <end position="293"/>
    </location>
</feature>
<organism evidence="2 3">
    <name type="scientific">Methylomagnum ishizawai</name>
    <dbReference type="NCBI Taxonomy" id="1760988"/>
    <lineage>
        <taxon>Bacteria</taxon>
        <taxon>Pseudomonadati</taxon>
        <taxon>Pseudomonadota</taxon>
        <taxon>Gammaproteobacteria</taxon>
        <taxon>Methylococcales</taxon>
        <taxon>Methylococcaceae</taxon>
        <taxon>Methylomagnum</taxon>
    </lineage>
</organism>
<feature type="compositionally biased region" description="Basic and acidic residues" evidence="1">
    <location>
        <begin position="617"/>
        <end position="632"/>
    </location>
</feature>
<dbReference type="RefSeq" id="WP_085216704.1">
    <property type="nucleotide sequence ID" value="NZ_FXAM01000003.1"/>
</dbReference>
<dbReference type="EMBL" id="FXAM01000003">
    <property type="protein sequence ID" value="SMF97685.1"/>
    <property type="molecule type" value="Genomic_DNA"/>
</dbReference>